<name>A0A8S2XF52_9BILA</name>
<dbReference type="EMBL" id="CAJOBJ010079560">
    <property type="protein sequence ID" value="CAF4494910.1"/>
    <property type="molecule type" value="Genomic_DNA"/>
</dbReference>
<feature type="coiled-coil region" evidence="1">
    <location>
        <begin position="10"/>
        <end position="44"/>
    </location>
</feature>
<sequence>SKSTLFSFLERKAIEERRNVELALENANQMMSELRIALSGAEGRASALDTQLAR</sequence>
<evidence type="ECO:0000313" key="4">
    <source>
        <dbReference type="Proteomes" id="UP000681720"/>
    </source>
</evidence>
<feature type="non-terminal residue" evidence="3">
    <location>
        <position position="1"/>
    </location>
</feature>
<dbReference type="AlphaFoldDB" id="A0A8S2XF52"/>
<dbReference type="Proteomes" id="UP000681720">
    <property type="component" value="Unassembled WGS sequence"/>
</dbReference>
<dbReference type="EMBL" id="CAJOBJ010079516">
    <property type="protein sequence ID" value="CAF4494687.1"/>
    <property type="molecule type" value="Genomic_DNA"/>
</dbReference>
<protein>
    <submittedName>
        <fullName evidence="3">Uncharacterized protein</fullName>
    </submittedName>
</protein>
<keyword evidence="1" id="KW-0175">Coiled coil</keyword>
<accession>A0A8S2XF52</accession>
<evidence type="ECO:0000256" key="1">
    <source>
        <dbReference type="SAM" id="Coils"/>
    </source>
</evidence>
<proteinExistence type="predicted"/>
<gene>
    <name evidence="2" type="ORF">GIL414_LOCUS34430</name>
    <name evidence="3" type="ORF">GIL414_LOCUS34439</name>
</gene>
<organism evidence="3 4">
    <name type="scientific">Rotaria magnacalcarata</name>
    <dbReference type="NCBI Taxonomy" id="392030"/>
    <lineage>
        <taxon>Eukaryota</taxon>
        <taxon>Metazoa</taxon>
        <taxon>Spiralia</taxon>
        <taxon>Gnathifera</taxon>
        <taxon>Rotifera</taxon>
        <taxon>Eurotatoria</taxon>
        <taxon>Bdelloidea</taxon>
        <taxon>Philodinida</taxon>
        <taxon>Philodinidae</taxon>
        <taxon>Rotaria</taxon>
    </lineage>
</organism>
<comment type="caution">
    <text evidence="3">The sequence shown here is derived from an EMBL/GenBank/DDBJ whole genome shotgun (WGS) entry which is preliminary data.</text>
</comment>
<evidence type="ECO:0000313" key="3">
    <source>
        <dbReference type="EMBL" id="CAF4494910.1"/>
    </source>
</evidence>
<evidence type="ECO:0000313" key="2">
    <source>
        <dbReference type="EMBL" id="CAF4494687.1"/>
    </source>
</evidence>
<reference evidence="3" key="1">
    <citation type="submission" date="2021-02" db="EMBL/GenBank/DDBJ databases">
        <authorList>
            <person name="Nowell W R."/>
        </authorList>
    </citation>
    <scope>NUCLEOTIDE SEQUENCE</scope>
</reference>